<keyword evidence="2" id="KW-0472">Membrane</keyword>
<comment type="caution">
    <text evidence="4">The sequence shown here is derived from an EMBL/GenBank/DDBJ whole genome shotgun (WGS) entry which is preliminary data.</text>
</comment>
<dbReference type="CDD" id="cd00161">
    <property type="entry name" value="beta-trefoil_Ricin-like"/>
    <property type="match status" value="1"/>
</dbReference>
<gene>
    <name evidence="4" type="ORF">EIW28_05215</name>
</gene>
<evidence type="ECO:0000313" key="4">
    <source>
        <dbReference type="EMBL" id="RRS02129.1"/>
    </source>
</evidence>
<feature type="signal peptide" evidence="3">
    <location>
        <begin position="1"/>
        <end position="20"/>
    </location>
</feature>
<keyword evidence="5" id="KW-1185">Reference proteome</keyword>
<evidence type="ECO:0008006" key="6">
    <source>
        <dbReference type="Google" id="ProtNLM"/>
    </source>
</evidence>
<feature type="region of interest" description="Disordered" evidence="1">
    <location>
        <begin position="152"/>
        <end position="210"/>
    </location>
</feature>
<evidence type="ECO:0000256" key="3">
    <source>
        <dbReference type="SAM" id="SignalP"/>
    </source>
</evidence>
<keyword evidence="2" id="KW-0812">Transmembrane</keyword>
<evidence type="ECO:0000256" key="2">
    <source>
        <dbReference type="SAM" id="Phobius"/>
    </source>
</evidence>
<reference evidence="4 5" key="1">
    <citation type="submission" date="2018-12" db="EMBL/GenBank/DDBJ databases">
        <title>Glycomyces sp. YIM 121974 draft genome.</title>
        <authorList>
            <person name="Li Q."/>
        </authorList>
    </citation>
    <scope>NUCLEOTIDE SEQUENCE [LARGE SCALE GENOMIC DNA]</scope>
    <source>
        <strain evidence="4 5">YIM 121974</strain>
    </source>
</reference>
<dbReference type="EMBL" id="RSEB01000001">
    <property type="protein sequence ID" value="RRS02129.1"/>
    <property type="molecule type" value="Genomic_DNA"/>
</dbReference>
<dbReference type="InterPro" id="IPR035992">
    <property type="entry name" value="Ricin_B-like_lectins"/>
</dbReference>
<proteinExistence type="predicted"/>
<keyword evidence="2" id="KW-1133">Transmembrane helix</keyword>
<sequence>MKALVLRVPAVAVLALTAWAAPVSAAPLPEGAATLFLKEHRELPLAVEDGRAVLAAEPDLWTLRPVEALQDLGGHHIVHDDTGQCLTADTSGGEEVVPVVLADCADAAVWRVVHNDLSSQDDLRFITDDDYFLGLPDDVDPAPGALVVAVDPESGQSHHSQEWRFSEPPQPSPSPSEPAPTTPPVTTPPPEASSEPTTPPAAPQLPTTGAGLGVAVGGGAVALAGGSAAVLWWQRRRALRHHW</sequence>
<dbReference type="AlphaFoldDB" id="A0A426V5E5"/>
<organism evidence="4 5">
    <name type="scientific">Glycomyces terrestris</name>
    <dbReference type="NCBI Taxonomy" id="2493553"/>
    <lineage>
        <taxon>Bacteria</taxon>
        <taxon>Bacillati</taxon>
        <taxon>Actinomycetota</taxon>
        <taxon>Actinomycetes</taxon>
        <taxon>Glycomycetales</taxon>
        <taxon>Glycomycetaceae</taxon>
        <taxon>Glycomyces</taxon>
    </lineage>
</organism>
<dbReference type="Proteomes" id="UP000277256">
    <property type="component" value="Unassembled WGS sequence"/>
</dbReference>
<evidence type="ECO:0000256" key="1">
    <source>
        <dbReference type="SAM" id="MobiDB-lite"/>
    </source>
</evidence>
<feature type="transmembrane region" description="Helical" evidence="2">
    <location>
        <begin position="210"/>
        <end position="233"/>
    </location>
</feature>
<dbReference type="SUPFAM" id="SSF50370">
    <property type="entry name" value="Ricin B-like lectins"/>
    <property type="match status" value="1"/>
</dbReference>
<name>A0A426V5E5_9ACTN</name>
<accession>A0A426V5E5</accession>
<feature type="chain" id="PRO_5039319382" description="Ricin B lectin domain-containing protein" evidence="3">
    <location>
        <begin position="21"/>
        <end position="243"/>
    </location>
</feature>
<keyword evidence="3" id="KW-0732">Signal</keyword>
<dbReference type="OrthoDB" id="5192051at2"/>
<evidence type="ECO:0000313" key="5">
    <source>
        <dbReference type="Proteomes" id="UP000277256"/>
    </source>
</evidence>
<feature type="compositionally biased region" description="Pro residues" evidence="1">
    <location>
        <begin position="168"/>
        <end position="203"/>
    </location>
</feature>
<protein>
    <recommendedName>
        <fullName evidence="6">Ricin B lectin domain-containing protein</fullName>
    </recommendedName>
</protein>
<dbReference type="RefSeq" id="WP_125246604.1">
    <property type="nucleotide sequence ID" value="NZ_RSEB01000001.1"/>
</dbReference>